<feature type="transmembrane region" description="Helical" evidence="5">
    <location>
        <begin position="571"/>
        <end position="601"/>
    </location>
</feature>
<dbReference type="SMART" id="SM00155">
    <property type="entry name" value="PLDc"/>
    <property type="match status" value="2"/>
</dbReference>
<dbReference type="SUPFAM" id="SSF56024">
    <property type="entry name" value="Phospholipase D/nuclease"/>
    <property type="match status" value="2"/>
</dbReference>
<dbReference type="Proteomes" id="UP000324176">
    <property type="component" value="Unassembled WGS sequence"/>
</dbReference>
<dbReference type="CDD" id="cd09143">
    <property type="entry name" value="PLDc_vPLD1_2_like_bac_2"/>
    <property type="match status" value="1"/>
</dbReference>
<evidence type="ECO:0000256" key="3">
    <source>
        <dbReference type="ARBA" id="ARBA00022801"/>
    </source>
</evidence>
<reference evidence="7 8" key="1">
    <citation type="submission" date="2019-07" db="EMBL/GenBank/DDBJ databases">
        <title>Active sludge and wastewater microbial communities from Klosterneuburg, Austria.</title>
        <authorList>
            <person name="Wagner M."/>
        </authorList>
    </citation>
    <scope>NUCLEOTIDE SEQUENCE [LARGE SCALE GENOMIC DNA]</scope>
    <source>
        <strain evidence="7 8">Nm2</strain>
    </source>
</reference>
<feature type="transmembrane region" description="Helical" evidence="5">
    <location>
        <begin position="538"/>
        <end position="564"/>
    </location>
</feature>
<dbReference type="Pfam" id="PF13091">
    <property type="entry name" value="PLDc_2"/>
    <property type="match status" value="1"/>
</dbReference>
<feature type="transmembrane region" description="Helical" evidence="5">
    <location>
        <begin position="694"/>
        <end position="718"/>
    </location>
</feature>
<feature type="transmembrane region" description="Helical" evidence="5">
    <location>
        <begin position="631"/>
        <end position="651"/>
    </location>
</feature>
<keyword evidence="5" id="KW-0812">Transmembrane</keyword>
<dbReference type="PANTHER" id="PTHR18896">
    <property type="entry name" value="PHOSPHOLIPASE D"/>
    <property type="match status" value="1"/>
</dbReference>
<feature type="domain" description="PLD phosphodiesterase" evidence="6">
    <location>
        <begin position="363"/>
        <end position="390"/>
    </location>
</feature>
<dbReference type="Gene3D" id="3.30.870.10">
    <property type="entry name" value="Endonuclease Chain A"/>
    <property type="match status" value="2"/>
</dbReference>
<dbReference type="PROSITE" id="PS50035">
    <property type="entry name" value="PLD"/>
    <property type="match status" value="2"/>
</dbReference>
<feature type="transmembrane region" description="Helical" evidence="5">
    <location>
        <begin position="663"/>
        <end position="682"/>
    </location>
</feature>
<evidence type="ECO:0000256" key="4">
    <source>
        <dbReference type="ARBA" id="ARBA00023098"/>
    </source>
</evidence>
<dbReference type="InterPro" id="IPR032816">
    <property type="entry name" value="VTT_dom"/>
</dbReference>
<proteinExistence type="predicted"/>
<keyword evidence="4" id="KW-0443">Lipid metabolism</keyword>
<evidence type="ECO:0000256" key="1">
    <source>
        <dbReference type="ARBA" id="ARBA00000798"/>
    </source>
</evidence>
<evidence type="ECO:0000256" key="2">
    <source>
        <dbReference type="ARBA" id="ARBA00022737"/>
    </source>
</evidence>
<sequence length="734" mass="82209">MLLENFSALELIGLLPIPSNMKILKPGQNCWCVETADRIAFLVDGAAYFRAFRATALRAKRSLLILSWDIYSDLLLVRNGEDDGQPKTLRLLLNYLAESEPEFLAYVLDWDFIALYGMDREWLPVYQLDWRTHRRVHFWLDDCHPIWASHHQKVIVADDTVAFCGGLDLTRGRWDTPEHKADDLRRDEGNGPSAPYHDVQLMVAGPVARSLSKLVRDRWQRACRYTIPSHPPRSVAELWPDDVSVDVENVRVAIARTEPAHQGCTEIREVERLYLDAIAAAQRSIYIENQYLTSAVICDALARRLKEPEGPEVVIVTGKSTCGWLSQVTMDVLRTKFAHKLQQRDHKKRLRLLYPEVPELGDNNIIVHSKIMVVDDIFVRIGSSNLNNRSMGIDTECDLAFESEGREDICTAIAGFRNRLLAEHLGVEPQQIAQATANLGSLTRAIDALSGSGRTLRPVPLLLEVPEVVEELVSETTLVDPEEPIDPDRLVEQFVYEEERPPARRRVIVWIIILLFLAALAAMWRWTPLSEYLDYETLLLALGAFAELPAAPLLAIVGVTILGLMMFPITLLIIVTIMAFGPFTGFICAFAGSLGCALAGYGVGAYLGRNVVYRIGNGRLNRISLRLAKQGMLAVIFFRVVPIAPYTITNVVAGASHIKLKDFFWGTVIGMWPGIAAITLFTDRIHAMLVEPSWKSGIMLALVFGGIALIGYGLVTWLKRRVGIQSKTEKGLNR</sequence>
<dbReference type="Pfam" id="PF00614">
    <property type="entry name" value="PLDc"/>
    <property type="match status" value="1"/>
</dbReference>
<dbReference type="Pfam" id="PF09335">
    <property type="entry name" value="VTT_dom"/>
    <property type="match status" value="1"/>
</dbReference>
<keyword evidence="2" id="KW-0677">Repeat</keyword>
<evidence type="ECO:0000313" key="8">
    <source>
        <dbReference type="Proteomes" id="UP000324176"/>
    </source>
</evidence>
<dbReference type="PANTHER" id="PTHR18896:SF76">
    <property type="entry name" value="PHOSPHOLIPASE"/>
    <property type="match status" value="1"/>
</dbReference>
<dbReference type="InterPro" id="IPR001736">
    <property type="entry name" value="PLipase_D/transphosphatidylase"/>
</dbReference>
<accession>A0A5D3YDC6</accession>
<dbReference type="InterPro" id="IPR025202">
    <property type="entry name" value="PLD-like_dom"/>
</dbReference>
<evidence type="ECO:0000256" key="5">
    <source>
        <dbReference type="SAM" id="Phobius"/>
    </source>
</evidence>
<keyword evidence="5" id="KW-0472">Membrane</keyword>
<dbReference type="GO" id="GO:0009395">
    <property type="term" value="P:phospholipid catabolic process"/>
    <property type="evidence" value="ECO:0007669"/>
    <property type="project" value="TreeGrafter"/>
</dbReference>
<protein>
    <submittedName>
        <fullName evidence="7">Phosphatidylserine/phosphatidylglycerophosphate/ cardiolipin synthase-like enzyme</fullName>
    </submittedName>
</protein>
<keyword evidence="3" id="KW-0378">Hydrolase</keyword>
<name>A0A5D3YDC6_9PROT</name>
<feature type="domain" description="PLD phosphodiesterase" evidence="6">
    <location>
        <begin position="146"/>
        <end position="173"/>
    </location>
</feature>
<dbReference type="EMBL" id="VNHT01000012">
    <property type="protein sequence ID" value="TYP91029.1"/>
    <property type="molecule type" value="Genomic_DNA"/>
</dbReference>
<dbReference type="InterPro" id="IPR015679">
    <property type="entry name" value="PLipase_D_fam"/>
</dbReference>
<organism evidence="7 8">
    <name type="scientific">Nitrosomonas communis</name>
    <dbReference type="NCBI Taxonomy" id="44574"/>
    <lineage>
        <taxon>Bacteria</taxon>
        <taxon>Pseudomonadati</taxon>
        <taxon>Pseudomonadota</taxon>
        <taxon>Betaproteobacteria</taxon>
        <taxon>Nitrosomonadales</taxon>
        <taxon>Nitrosomonadaceae</taxon>
        <taxon>Nitrosomonas</taxon>
    </lineage>
</organism>
<dbReference type="CDD" id="cd09140">
    <property type="entry name" value="PLDc_vPLD1_2_like_bac_1"/>
    <property type="match status" value="1"/>
</dbReference>
<gene>
    <name evidence="7" type="ORF">BCL69_101259</name>
</gene>
<dbReference type="AlphaFoldDB" id="A0A5D3YDC6"/>
<comment type="catalytic activity">
    <reaction evidence="1">
        <text>a 1,2-diacyl-sn-glycero-3-phosphocholine + H2O = a 1,2-diacyl-sn-glycero-3-phosphate + choline + H(+)</text>
        <dbReference type="Rhea" id="RHEA:14445"/>
        <dbReference type="ChEBI" id="CHEBI:15354"/>
        <dbReference type="ChEBI" id="CHEBI:15377"/>
        <dbReference type="ChEBI" id="CHEBI:15378"/>
        <dbReference type="ChEBI" id="CHEBI:57643"/>
        <dbReference type="ChEBI" id="CHEBI:58608"/>
        <dbReference type="EC" id="3.1.4.4"/>
    </reaction>
</comment>
<evidence type="ECO:0000313" key="7">
    <source>
        <dbReference type="EMBL" id="TYP91029.1"/>
    </source>
</evidence>
<dbReference type="RefSeq" id="WP_052751964.1">
    <property type="nucleotide sequence ID" value="NZ_VNHT01000012.1"/>
</dbReference>
<keyword evidence="5" id="KW-1133">Transmembrane helix</keyword>
<feature type="transmembrane region" description="Helical" evidence="5">
    <location>
        <begin position="507"/>
        <end position="526"/>
    </location>
</feature>
<comment type="caution">
    <text evidence="7">The sequence shown here is derived from an EMBL/GenBank/DDBJ whole genome shotgun (WGS) entry which is preliminary data.</text>
</comment>
<evidence type="ECO:0000259" key="6">
    <source>
        <dbReference type="PROSITE" id="PS50035"/>
    </source>
</evidence>
<dbReference type="GO" id="GO:0004630">
    <property type="term" value="F:phospholipase D activity"/>
    <property type="evidence" value="ECO:0007669"/>
    <property type="project" value="UniProtKB-EC"/>
</dbReference>